<sequence length="130" mass="14822">MKYDFTELAVDVEQYIPISSFNEFKDCKSPNLHVKTPTKMYKKKCPRTPIESPHLPATLNASPSSPILTYECSPSTSSMIKSFIDMPSPISTQERRINKAKTVLFPIEQSPKKSKKHLEDLIRKKNTSFS</sequence>
<gene>
    <name evidence="2" type="ORF">MEUPH1_LOCUS10653</name>
</gene>
<proteinExistence type="predicted"/>
<feature type="region of interest" description="Disordered" evidence="1">
    <location>
        <begin position="108"/>
        <end position="130"/>
    </location>
</feature>
<accession>A0AAV0WFG4</accession>
<dbReference type="Proteomes" id="UP001160148">
    <property type="component" value="Unassembled WGS sequence"/>
</dbReference>
<keyword evidence="3" id="KW-1185">Reference proteome</keyword>
<name>A0AAV0WFG4_9HEMI</name>
<reference evidence="2 3" key="1">
    <citation type="submission" date="2023-01" db="EMBL/GenBank/DDBJ databases">
        <authorList>
            <person name="Whitehead M."/>
        </authorList>
    </citation>
    <scope>NUCLEOTIDE SEQUENCE [LARGE SCALE GENOMIC DNA]</scope>
</reference>
<comment type="caution">
    <text evidence="2">The sequence shown here is derived from an EMBL/GenBank/DDBJ whole genome shotgun (WGS) entry which is preliminary data.</text>
</comment>
<protein>
    <submittedName>
        <fullName evidence="2">Uncharacterized protein</fullName>
    </submittedName>
</protein>
<dbReference type="AlphaFoldDB" id="A0AAV0WFG4"/>
<evidence type="ECO:0000256" key="1">
    <source>
        <dbReference type="SAM" id="MobiDB-lite"/>
    </source>
</evidence>
<evidence type="ECO:0000313" key="2">
    <source>
        <dbReference type="EMBL" id="CAI6354694.1"/>
    </source>
</evidence>
<organism evidence="2 3">
    <name type="scientific">Macrosiphum euphorbiae</name>
    <name type="common">potato aphid</name>
    <dbReference type="NCBI Taxonomy" id="13131"/>
    <lineage>
        <taxon>Eukaryota</taxon>
        <taxon>Metazoa</taxon>
        <taxon>Ecdysozoa</taxon>
        <taxon>Arthropoda</taxon>
        <taxon>Hexapoda</taxon>
        <taxon>Insecta</taxon>
        <taxon>Pterygota</taxon>
        <taxon>Neoptera</taxon>
        <taxon>Paraneoptera</taxon>
        <taxon>Hemiptera</taxon>
        <taxon>Sternorrhyncha</taxon>
        <taxon>Aphidomorpha</taxon>
        <taxon>Aphidoidea</taxon>
        <taxon>Aphididae</taxon>
        <taxon>Macrosiphini</taxon>
        <taxon>Macrosiphum</taxon>
    </lineage>
</organism>
<dbReference type="EMBL" id="CARXXK010000002">
    <property type="protein sequence ID" value="CAI6354694.1"/>
    <property type="molecule type" value="Genomic_DNA"/>
</dbReference>
<evidence type="ECO:0000313" key="3">
    <source>
        <dbReference type="Proteomes" id="UP001160148"/>
    </source>
</evidence>